<keyword evidence="8 17" id="KW-0436">Ligase</keyword>
<keyword evidence="6" id="KW-0963">Cytoplasm</keyword>
<comment type="catalytic activity">
    <reaction evidence="16 17">
        <text>(6S)-5,6,7,8-tetrahydrofolyl-(gamma-L-Glu)(n) + L-glutamate + ATP = (6S)-5,6,7,8-tetrahydrofolyl-(gamma-L-Glu)(n+1) + ADP + phosphate + H(+)</text>
        <dbReference type="Rhea" id="RHEA:10580"/>
        <dbReference type="Rhea" id="RHEA-COMP:14738"/>
        <dbReference type="Rhea" id="RHEA-COMP:14740"/>
        <dbReference type="ChEBI" id="CHEBI:15378"/>
        <dbReference type="ChEBI" id="CHEBI:29985"/>
        <dbReference type="ChEBI" id="CHEBI:30616"/>
        <dbReference type="ChEBI" id="CHEBI:43474"/>
        <dbReference type="ChEBI" id="CHEBI:141005"/>
        <dbReference type="ChEBI" id="CHEBI:456216"/>
        <dbReference type="EC" id="6.3.2.17"/>
    </reaction>
</comment>
<evidence type="ECO:0000256" key="11">
    <source>
        <dbReference type="ARBA" id="ARBA00022792"/>
    </source>
</evidence>
<evidence type="ECO:0000256" key="7">
    <source>
        <dbReference type="ARBA" id="ARBA00022563"/>
    </source>
</evidence>
<evidence type="ECO:0000256" key="10">
    <source>
        <dbReference type="ARBA" id="ARBA00022741"/>
    </source>
</evidence>
<evidence type="ECO:0000256" key="17">
    <source>
        <dbReference type="PIRNR" id="PIRNR038895"/>
    </source>
</evidence>
<evidence type="ECO:0000256" key="4">
    <source>
        <dbReference type="ARBA" id="ARBA00005150"/>
    </source>
</evidence>
<comment type="cofactor">
    <cofactor evidence="17">
        <name>a monovalent cation</name>
        <dbReference type="ChEBI" id="CHEBI:60242"/>
    </cofactor>
    <text evidence="17">A monovalent cation.</text>
</comment>
<name>A0ABR2VTN4_9FUNG</name>
<dbReference type="PIRSF" id="PIRSF038895">
    <property type="entry name" value="FPGS"/>
    <property type="match status" value="1"/>
</dbReference>
<comment type="pathway">
    <text evidence="4 17">Cofactor biosynthesis; tetrahydrofolylpolyglutamate biosynthesis.</text>
</comment>
<evidence type="ECO:0000256" key="5">
    <source>
        <dbReference type="ARBA" id="ARBA00008276"/>
    </source>
</evidence>
<evidence type="ECO:0000256" key="9">
    <source>
        <dbReference type="ARBA" id="ARBA00022723"/>
    </source>
</evidence>
<dbReference type="InterPro" id="IPR036615">
    <property type="entry name" value="Mur_ligase_C_dom_sf"/>
</dbReference>
<dbReference type="SUPFAM" id="SSF53623">
    <property type="entry name" value="MurD-like peptide ligases, catalytic domain"/>
    <property type="match status" value="1"/>
</dbReference>
<evidence type="ECO:0000256" key="3">
    <source>
        <dbReference type="ARBA" id="ARBA00004496"/>
    </source>
</evidence>
<comment type="function">
    <text evidence="17">Catalyzes conversion of folates to polyglutamate derivatives allowing concentration of folate compounds in the cell and the intracellular retention of these cofactors, which are important substrates for most of the folate-dependent enzymes that are involved in one-carbon transfer reactions involved in purine, pyrimidine and amino acid synthesis.</text>
</comment>
<dbReference type="Proteomes" id="UP001479436">
    <property type="component" value="Unassembled WGS sequence"/>
</dbReference>
<dbReference type="InterPro" id="IPR023600">
    <property type="entry name" value="Folylpolyglutamate_synth_euk"/>
</dbReference>
<reference evidence="18 19" key="1">
    <citation type="submission" date="2023-04" db="EMBL/GenBank/DDBJ databases">
        <title>Genome of Basidiobolus ranarum AG-B5.</title>
        <authorList>
            <person name="Stajich J.E."/>
            <person name="Carter-House D."/>
            <person name="Gryganskyi A."/>
        </authorList>
    </citation>
    <scope>NUCLEOTIDE SEQUENCE [LARGE SCALE GENOMIC DNA]</scope>
    <source>
        <strain evidence="18 19">AG-B5</strain>
    </source>
</reference>
<dbReference type="InterPro" id="IPR036565">
    <property type="entry name" value="Mur-like_cat_sf"/>
</dbReference>
<keyword evidence="19" id="KW-1185">Reference proteome</keyword>
<keyword evidence="9" id="KW-0479">Metal-binding</keyword>
<dbReference type="NCBIfam" id="TIGR01499">
    <property type="entry name" value="folC"/>
    <property type="match status" value="1"/>
</dbReference>
<keyword evidence="14" id="KW-0496">Mitochondrion</keyword>
<keyword evidence="11" id="KW-0999">Mitochondrion inner membrane</keyword>
<evidence type="ECO:0000256" key="15">
    <source>
        <dbReference type="ARBA" id="ARBA00023136"/>
    </source>
</evidence>
<evidence type="ECO:0000256" key="6">
    <source>
        <dbReference type="ARBA" id="ARBA00022490"/>
    </source>
</evidence>
<keyword evidence="10" id="KW-0547">Nucleotide-binding</keyword>
<dbReference type="InterPro" id="IPR001645">
    <property type="entry name" value="Folylpolyglutamate_synth"/>
</dbReference>
<dbReference type="PROSITE" id="PS01012">
    <property type="entry name" value="FOLYLPOLYGLU_SYNT_2"/>
    <property type="match status" value="1"/>
</dbReference>
<evidence type="ECO:0000256" key="14">
    <source>
        <dbReference type="ARBA" id="ARBA00023128"/>
    </source>
</evidence>
<evidence type="ECO:0000256" key="13">
    <source>
        <dbReference type="ARBA" id="ARBA00022842"/>
    </source>
</evidence>
<evidence type="ECO:0000256" key="16">
    <source>
        <dbReference type="ARBA" id="ARBA00047493"/>
    </source>
</evidence>
<proteinExistence type="inferred from homology"/>
<evidence type="ECO:0000256" key="8">
    <source>
        <dbReference type="ARBA" id="ARBA00022598"/>
    </source>
</evidence>
<keyword evidence="7 17" id="KW-0554">One-carbon metabolism</keyword>
<accession>A0ABR2VTN4</accession>
<keyword evidence="12" id="KW-0067">ATP-binding</keyword>
<dbReference type="PROSITE" id="PS01011">
    <property type="entry name" value="FOLYLPOLYGLU_SYNT_1"/>
    <property type="match status" value="1"/>
</dbReference>
<dbReference type="EC" id="6.3.2.17" evidence="17"/>
<dbReference type="SUPFAM" id="SSF53244">
    <property type="entry name" value="MurD-like peptide ligases, peptide-binding domain"/>
    <property type="match status" value="1"/>
</dbReference>
<evidence type="ECO:0000256" key="12">
    <source>
        <dbReference type="ARBA" id="ARBA00022840"/>
    </source>
</evidence>
<comment type="similarity">
    <text evidence="5 17">Belongs to the folylpolyglutamate synthase family.</text>
</comment>
<dbReference type="GO" id="GO:0004326">
    <property type="term" value="F:tetrahydrofolylpolyglutamate synthase activity"/>
    <property type="evidence" value="ECO:0007669"/>
    <property type="project" value="UniProtKB-EC"/>
</dbReference>
<dbReference type="EMBL" id="JASJQH010007883">
    <property type="protein sequence ID" value="KAK9700670.1"/>
    <property type="molecule type" value="Genomic_DNA"/>
</dbReference>
<comment type="caution">
    <text evidence="18">The sequence shown here is derived from an EMBL/GenBank/DDBJ whole genome shotgun (WGS) entry which is preliminary data.</text>
</comment>
<gene>
    <name evidence="18" type="primary">MET7_3</name>
    <name evidence="18" type="ORF">K7432_012076</name>
</gene>
<sequence>MAYLHQLNSNLRISSVVTTGFRFRNFVYNTYSTMTQSSKTYEDAVGDLNSLQTNAASLEAIRNSKGQLNNRSLPEMINFLERVGYKIPDLNQLNVVHVTGTKGKGSTCAISESILRQVGKSTPIKTGLFTSPHLIEVRERIRINGRPIEKSLFTKYFYECWERLEETQELALPNQPLRPTYFRYLTLLAFHVFMQEKVDVALMEVGVGGEFDSTNIIEKPVVCGISAIGIDHENVLGTTIPEIAWHKAGIIKYETPVFTVPQLPEAMKVIQTRANEKKAVCSIVKPYSAYKNSPKALGLSGKHQFENAALSIALCRTWLSHNRPELIVQANEEELPTSFIDGLEKVRWPGRAQKFTVKNIPNVAWFVDGAHTAESMEICADWFKQDTSKEGDKNVERILLFNGAKGRSGTKLLKILTELQPHVNFRHVLFCPNLPYSHVSSNADSCNLTVEFDQSLLPQQVLADFWKESVGKMTANTECQTHIFSSIEESVQWIEEHAKRSDKKVQALTSGSLHLVGGLLSVLKVPI</sequence>
<dbReference type="PANTHER" id="PTHR11136:SF5">
    <property type="entry name" value="FOLYLPOLYGLUTAMATE SYNTHASE, MITOCHONDRIAL"/>
    <property type="match status" value="1"/>
</dbReference>
<dbReference type="PANTHER" id="PTHR11136">
    <property type="entry name" value="FOLYLPOLYGLUTAMATE SYNTHASE-RELATED"/>
    <property type="match status" value="1"/>
</dbReference>
<evidence type="ECO:0000256" key="1">
    <source>
        <dbReference type="ARBA" id="ARBA00004273"/>
    </source>
</evidence>
<dbReference type="Gene3D" id="3.90.190.20">
    <property type="entry name" value="Mur ligase, C-terminal domain"/>
    <property type="match status" value="1"/>
</dbReference>
<keyword evidence="15" id="KW-0472">Membrane</keyword>
<organism evidence="18 19">
    <name type="scientific">Basidiobolus ranarum</name>
    <dbReference type="NCBI Taxonomy" id="34480"/>
    <lineage>
        <taxon>Eukaryota</taxon>
        <taxon>Fungi</taxon>
        <taxon>Fungi incertae sedis</taxon>
        <taxon>Zoopagomycota</taxon>
        <taxon>Entomophthoromycotina</taxon>
        <taxon>Basidiobolomycetes</taxon>
        <taxon>Basidiobolales</taxon>
        <taxon>Basidiobolaceae</taxon>
        <taxon>Basidiobolus</taxon>
    </lineage>
</organism>
<evidence type="ECO:0000256" key="2">
    <source>
        <dbReference type="ARBA" id="ARBA00004305"/>
    </source>
</evidence>
<evidence type="ECO:0000313" key="18">
    <source>
        <dbReference type="EMBL" id="KAK9700670.1"/>
    </source>
</evidence>
<dbReference type="Gene3D" id="3.40.1190.10">
    <property type="entry name" value="Mur-like, catalytic domain"/>
    <property type="match status" value="1"/>
</dbReference>
<dbReference type="InterPro" id="IPR018109">
    <property type="entry name" value="Folylpolyglutamate_synth_CS"/>
</dbReference>
<evidence type="ECO:0000313" key="19">
    <source>
        <dbReference type="Proteomes" id="UP001479436"/>
    </source>
</evidence>
<keyword evidence="13" id="KW-0460">Magnesium</keyword>
<comment type="subcellular location">
    <subcellularLocation>
        <location evidence="3">Cytoplasm</location>
    </subcellularLocation>
    <subcellularLocation>
        <location evidence="1">Mitochondrion inner membrane</location>
    </subcellularLocation>
    <subcellularLocation>
        <location evidence="2">Mitochondrion matrix</location>
    </subcellularLocation>
</comment>
<protein>
    <recommendedName>
        <fullName evidence="17">Folylpolyglutamate synthase</fullName>
        <ecNumber evidence="17">6.3.2.17</ecNumber>
    </recommendedName>
    <alternativeName>
        <fullName evidence="17">Folylpoly-gamma-glutamate synthetase</fullName>
    </alternativeName>
    <alternativeName>
        <fullName evidence="17">Tetrahydrofolylpolyglutamate synthase</fullName>
    </alternativeName>
</protein>